<feature type="domain" description="FAD-binding PCMH-type" evidence="4">
    <location>
        <begin position="1"/>
        <end position="108"/>
    </location>
</feature>
<dbReference type="EMBL" id="CADCVO010000592">
    <property type="protein sequence ID" value="CAA9527133.1"/>
    <property type="molecule type" value="Genomic_DNA"/>
</dbReference>
<organism evidence="5">
    <name type="scientific">uncultured Solirubrobacteraceae bacterium</name>
    <dbReference type="NCBI Taxonomy" id="1162706"/>
    <lineage>
        <taxon>Bacteria</taxon>
        <taxon>Bacillati</taxon>
        <taxon>Actinomycetota</taxon>
        <taxon>Thermoleophilia</taxon>
        <taxon>Solirubrobacterales</taxon>
        <taxon>Solirubrobacteraceae</taxon>
        <taxon>environmental samples</taxon>
    </lineage>
</organism>
<gene>
    <name evidence="5" type="ORF">AVDCRST_MAG13-3841</name>
</gene>
<evidence type="ECO:0000256" key="1">
    <source>
        <dbReference type="ARBA" id="ARBA00022630"/>
    </source>
</evidence>
<dbReference type="GO" id="GO:0016491">
    <property type="term" value="F:oxidoreductase activity"/>
    <property type="evidence" value="ECO:0007669"/>
    <property type="project" value="UniProtKB-KW"/>
</dbReference>
<feature type="non-terminal residue" evidence="5">
    <location>
        <position position="108"/>
    </location>
</feature>
<protein>
    <recommendedName>
        <fullName evidence="4">FAD-binding PCMH-type domain-containing protein</fullName>
    </recommendedName>
</protein>
<dbReference type="InterPro" id="IPR016169">
    <property type="entry name" value="FAD-bd_PCMH_sub2"/>
</dbReference>
<dbReference type="SUPFAM" id="SSF56176">
    <property type="entry name" value="FAD-binding/transporter-associated domain-like"/>
    <property type="match status" value="1"/>
</dbReference>
<evidence type="ECO:0000256" key="3">
    <source>
        <dbReference type="ARBA" id="ARBA00023002"/>
    </source>
</evidence>
<name>A0A6J4TNV6_9ACTN</name>
<dbReference type="Pfam" id="PF00941">
    <property type="entry name" value="FAD_binding_5"/>
    <property type="match status" value="1"/>
</dbReference>
<keyword evidence="3" id="KW-0560">Oxidoreductase</keyword>
<dbReference type="PROSITE" id="PS51387">
    <property type="entry name" value="FAD_PCMH"/>
    <property type="match status" value="1"/>
</dbReference>
<keyword evidence="1" id="KW-0285">Flavoprotein</keyword>
<dbReference type="AlphaFoldDB" id="A0A6J4TNV6"/>
<accession>A0A6J4TNV6</accession>
<evidence type="ECO:0000313" key="5">
    <source>
        <dbReference type="EMBL" id="CAA9527133.1"/>
    </source>
</evidence>
<dbReference type="InterPro" id="IPR036318">
    <property type="entry name" value="FAD-bd_PCMH-like_sf"/>
</dbReference>
<dbReference type="InterPro" id="IPR002346">
    <property type="entry name" value="Mopterin_DH_FAD-bd"/>
</dbReference>
<evidence type="ECO:0000259" key="4">
    <source>
        <dbReference type="PROSITE" id="PS51387"/>
    </source>
</evidence>
<dbReference type="GO" id="GO:0071949">
    <property type="term" value="F:FAD binding"/>
    <property type="evidence" value="ECO:0007669"/>
    <property type="project" value="InterPro"/>
</dbReference>
<dbReference type="InterPro" id="IPR016167">
    <property type="entry name" value="FAD-bd_PCMH_sub1"/>
</dbReference>
<dbReference type="InterPro" id="IPR051312">
    <property type="entry name" value="Diverse_Substr_Oxidored"/>
</dbReference>
<sequence>MFLRPSSWPEALALRAAHPQAVPVLGGTDLMPEVQHGRRELPAVLDLTRVAGIADVEWEGERLRLGAGVTWARLLAAPPARLPALLQAAEEIGTQVLRRRGTVGGHVC</sequence>
<dbReference type="InterPro" id="IPR016166">
    <property type="entry name" value="FAD-bd_PCMH"/>
</dbReference>
<evidence type="ECO:0000256" key="2">
    <source>
        <dbReference type="ARBA" id="ARBA00022827"/>
    </source>
</evidence>
<proteinExistence type="predicted"/>
<reference evidence="5" key="1">
    <citation type="submission" date="2020-02" db="EMBL/GenBank/DDBJ databases">
        <authorList>
            <person name="Meier V. D."/>
        </authorList>
    </citation>
    <scope>NUCLEOTIDE SEQUENCE</scope>
    <source>
        <strain evidence="5">AVDCRST_MAG13</strain>
    </source>
</reference>
<dbReference type="Gene3D" id="3.30.465.10">
    <property type="match status" value="1"/>
</dbReference>
<keyword evidence="2" id="KW-0274">FAD</keyword>
<dbReference type="PANTHER" id="PTHR42659:SF2">
    <property type="entry name" value="XANTHINE DEHYDROGENASE SUBUNIT C-RELATED"/>
    <property type="match status" value="1"/>
</dbReference>
<dbReference type="Gene3D" id="3.30.43.10">
    <property type="entry name" value="Uridine Diphospho-n-acetylenolpyruvylglucosamine Reductase, domain 2"/>
    <property type="match status" value="1"/>
</dbReference>
<dbReference type="PANTHER" id="PTHR42659">
    <property type="entry name" value="XANTHINE DEHYDROGENASE SUBUNIT C-RELATED"/>
    <property type="match status" value="1"/>
</dbReference>